<dbReference type="SUPFAM" id="SSF46894">
    <property type="entry name" value="C-terminal effector domain of the bipartite response regulators"/>
    <property type="match status" value="1"/>
</dbReference>
<dbReference type="CDD" id="cd06170">
    <property type="entry name" value="LuxR_C_like"/>
    <property type="match status" value="1"/>
</dbReference>
<reference evidence="3 4" key="1">
    <citation type="submission" date="2022-10" db="EMBL/GenBank/DDBJ databases">
        <title>Sphingomonas sp.</title>
        <authorList>
            <person name="Jin C."/>
        </authorList>
    </citation>
    <scope>NUCLEOTIDE SEQUENCE [LARGE SCALE GENOMIC DNA]</scope>
    <source>
        <strain evidence="3 4">BN140010</strain>
    </source>
</reference>
<comment type="caution">
    <text evidence="3">The sequence shown here is derived from an EMBL/GenBank/DDBJ whole genome shotgun (WGS) entry which is preliminary data.</text>
</comment>
<evidence type="ECO:0000259" key="2">
    <source>
        <dbReference type="PROSITE" id="PS50043"/>
    </source>
</evidence>
<keyword evidence="1" id="KW-0472">Membrane</keyword>
<accession>A0ABT3JI79</accession>
<dbReference type="Pfam" id="PF00196">
    <property type="entry name" value="GerE"/>
    <property type="match status" value="1"/>
</dbReference>
<evidence type="ECO:0000313" key="3">
    <source>
        <dbReference type="EMBL" id="MCW3798476.1"/>
    </source>
</evidence>
<evidence type="ECO:0000313" key="4">
    <source>
        <dbReference type="Proteomes" id="UP001526246"/>
    </source>
</evidence>
<dbReference type="InterPro" id="IPR016032">
    <property type="entry name" value="Sig_transdc_resp-reg_C-effctor"/>
</dbReference>
<dbReference type="Gene3D" id="1.10.10.10">
    <property type="entry name" value="Winged helix-like DNA-binding domain superfamily/Winged helix DNA-binding domain"/>
    <property type="match status" value="1"/>
</dbReference>
<keyword evidence="4" id="KW-1185">Reference proteome</keyword>
<protein>
    <submittedName>
        <fullName evidence="3">Helix-turn-helix domain-containing protein</fullName>
    </submittedName>
</protein>
<keyword evidence="1" id="KW-0812">Transmembrane</keyword>
<gene>
    <name evidence="3" type="ORF">OMW55_11735</name>
</gene>
<dbReference type="PROSITE" id="PS50043">
    <property type="entry name" value="HTH_LUXR_2"/>
    <property type="match status" value="1"/>
</dbReference>
<feature type="transmembrane region" description="Helical" evidence="1">
    <location>
        <begin position="117"/>
        <end position="142"/>
    </location>
</feature>
<evidence type="ECO:0000256" key="1">
    <source>
        <dbReference type="SAM" id="Phobius"/>
    </source>
</evidence>
<keyword evidence="1" id="KW-1133">Transmembrane helix</keyword>
<dbReference type="RefSeq" id="WP_264883333.1">
    <property type="nucleotide sequence ID" value="NZ_JAPDOB010000002.1"/>
</dbReference>
<dbReference type="EMBL" id="JAPDOB010000002">
    <property type="protein sequence ID" value="MCW3798476.1"/>
    <property type="molecule type" value="Genomic_DNA"/>
</dbReference>
<dbReference type="InterPro" id="IPR000792">
    <property type="entry name" value="Tscrpt_reg_LuxR_C"/>
</dbReference>
<dbReference type="SMART" id="SM00421">
    <property type="entry name" value="HTH_LUXR"/>
    <property type="match status" value="1"/>
</dbReference>
<dbReference type="Proteomes" id="UP001526246">
    <property type="component" value="Unassembled WGS sequence"/>
</dbReference>
<sequence length="156" mass="17195">MAEPESAHEGWPLTSRQMECLERFWQRKNAKEIALELGISHETVEIHLKRCRQRLNTATSIDAARMVFGDHEQVTVRPYYDPTGVSAYDDPLQLGPDPTAPKSFWRAASEQDPINRFGAVATLAIVLTVAFASIGAVALLITASQGIVQLGRAMGF</sequence>
<name>A0ABT3JI79_9SPHN</name>
<feature type="domain" description="HTH luxR-type" evidence="2">
    <location>
        <begin position="6"/>
        <end position="71"/>
    </location>
</feature>
<organism evidence="3 4">
    <name type="scientific">Sphingomonas arvum</name>
    <dbReference type="NCBI Taxonomy" id="2992113"/>
    <lineage>
        <taxon>Bacteria</taxon>
        <taxon>Pseudomonadati</taxon>
        <taxon>Pseudomonadota</taxon>
        <taxon>Alphaproteobacteria</taxon>
        <taxon>Sphingomonadales</taxon>
        <taxon>Sphingomonadaceae</taxon>
        <taxon>Sphingomonas</taxon>
    </lineage>
</organism>
<dbReference type="InterPro" id="IPR036388">
    <property type="entry name" value="WH-like_DNA-bd_sf"/>
</dbReference>
<proteinExistence type="predicted"/>